<keyword evidence="5" id="KW-1185">Reference proteome</keyword>
<evidence type="ECO:0000259" key="3">
    <source>
        <dbReference type="Pfam" id="PF26079"/>
    </source>
</evidence>
<dbReference type="PANTHER" id="PTHR37829:SF3">
    <property type="entry name" value="PROTEIN JAYE-RELATED"/>
    <property type="match status" value="1"/>
</dbReference>
<evidence type="ECO:0000313" key="5">
    <source>
        <dbReference type="Proteomes" id="UP001519287"/>
    </source>
</evidence>
<organism evidence="4 5">
    <name type="scientific">Paenibacillus eucommiae</name>
    <dbReference type="NCBI Taxonomy" id="1355755"/>
    <lineage>
        <taxon>Bacteria</taxon>
        <taxon>Bacillati</taxon>
        <taxon>Bacillota</taxon>
        <taxon>Bacilli</taxon>
        <taxon>Bacillales</taxon>
        <taxon>Paenibacillaceae</taxon>
        <taxon>Paenibacillus</taxon>
    </lineage>
</organism>
<dbReference type="Pfam" id="PF26078">
    <property type="entry name" value="Baseplate_J_M"/>
    <property type="match status" value="1"/>
</dbReference>
<dbReference type="Proteomes" id="UP001519287">
    <property type="component" value="Unassembled WGS sequence"/>
</dbReference>
<feature type="domain" description="Baseplate J-like C-terminal" evidence="3">
    <location>
        <begin position="259"/>
        <end position="342"/>
    </location>
</feature>
<dbReference type="InterPro" id="IPR058530">
    <property type="entry name" value="Baseplate_J-like_C"/>
</dbReference>
<dbReference type="PANTHER" id="PTHR37829">
    <property type="entry name" value="PHAGE-LIKE ELEMENT PBSX PROTEIN XKDT"/>
    <property type="match status" value="1"/>
</dbReference>
<dbReference type="RefSeq" id="WP_209970992.1">
    <property type="nucleotide sequence ID" value="NZ_JAGGLB010000004.1"/>
</dbReference>
<evidence type="ECO:0000256" key="1">
    <source>
        <dbReference type="ARBA" id="ARBA00038087"/>
    </source>
</evidence>
<dbReference type="Pfam" id="PF26079">
    <property type="entry name" value="Baseplate_J_C"/>
    <property type="match status" value="1"/>
</dbReference>
<dbReference type="InterPro" id="IPR052399">
    <property type="entry name" value="Phage_Baseplate_Assmbl_Protein"/>
</dbReference>
<comment type="similarity">
    <text evidence="1">Belongs to the Mu gp47/PBSX XkdT family.</text>
</comment>
<evidence type="ECO:0000313" key="4">
    <source>
        <dbReference type="EMBL" id="MBP1990203.1"/>
    </source>
</evidence>
<proteinExistence type="inferred from homology"/>
<reference evidence="4 5" key="1">
    <citation type="submission" date="2021-03" db="EMBL/GenBank/DDBJ databases">
        <title>Genomic Encyclopedia of Type Strains, Phase IV (KMG-IV): sequencing the most valuable type-strain genomes for metagenomic binning, comparative biology and taxonomic classification.</title>
        <authorList>
            <person name="Goeker M."/>
        </authorList>
    </citation>
    <scope>NUCLEOTIDE SEQUENCE [LARGE SCALE GENOMIC DNA]</scope>
    <source>
        <strain evidence="4 5">DSM 26048</strain>
    </source>
</reference>
<protein>
    <submittedName>
        <fullName evidence="4">Phage protein gp47/JayE</fullName>
    </submittedName>
</protein>
<name>A0ABS4IRM7_9BACL</name>
<comment type="caution">
    <text evidence="4">The sequence shown here is derived from an EMBL/GenBank/DDBJ whole genome shotgun (WGS) entry which is preliminary data.</text>
</comment>
<evidence type="ECO:0000259" key="2">
    <source>
        <dbReference type="Pfam" id="PF26078"/>
    </source>
</evidence>
<accession>A0ABS4IRM7</accession>
<dbReference type="EMBL" id="JAGGLB010000004">
    <property type="protein sequence ID" value="MBP1990203.1"/>
    <property type="molecule type" value="Genomic_DNA"/>
</dbReference>
<sequence length="345" mass="36886">MYENQTFDTILQRMLERIPDTVDKREGSVIFDALAPAAVELTQMYFELSTILSLSFGETTSGIYLDLRAADRGLTRKAASPAQRLGVFYGVNDTPLDVPIGSRYGISGVNYAAVSRISPGNFALVAETSGTVGNLHFGALLPIDYIPGLSRAEIADIRIPGTDTETDEALRERYLTKVREPSTSGNAAHYRQWALEVPGVGAAKVIPLWDGPGTVKVTIVDIERHPATPALLAEVVDYIAEVSPIGADVTVVSAEGFPININATVTLATGYTLPNVQAAFKQAVDDYMKATAFELTYVSYARIGTLLLGTTGVIDYSSLTVNGGTVNVAIQDDYVPMTGTLVLGV</sequence>
<gene>
    <name evidence="4" type="ORF">J2Z66_001801</name>
</gene>
<feature type="domain" description="Baseplate J-like central" evidence="2">
    <location>
        <begin position="182"/>
        <end position="253"/>
    </location>
</feature>
<dbReference type="InterPro" id="IPR058531">
    <property type="entry name" value="Baseplate_J_M"/>
</dbReference>